<dbReference type="NCBIfam" id="TIGR00496">
    <property type="entry name" value="frr"/>
    <property type="match status" value="1"/>
</dbReference>
<dbReference type="SUPFAM" id="SSF55194">
    <property type="entry name" value="Ribosome recycling factor, RRF"/>
    <property type="match status" value="1"/>
</dbReference>
<dbReference type="HAMAP" id="MF_00040">
    <property type="entry name" value="RRF"/>
    <property type="match status" value="1"/>
</dbReference>
<accession>A0AAU9EDB3</accession>
<dbReference type="GO" id="GO:0006415">
    <property type="term" value="P:translational termination"/>
    <property type="evidence" value="ECO:0007669"/>
    <property type="project" value="UniProtKB-UniRule"/>
</dbReference>
<evidence type="ECO:0000313" key="8">
    <source>
        <dbReference type="EMBL" id="BEP29344.1"/>
    </source>
</evidence>
<comment type="similarity">
    <text evidence="2 5">Belongs to the RRF family.</text>
</comment>
<keyword evidence="3 5" id="KW-0963">Cytoplasm</keyword>
<dbReference type="InterPro" id="IPR036191">
    <property type="entry name" value="RRF_sf"/>
</dbReference>
<evidence type="ECO:0000256" key="5">
    <source>
        <dbReference type="HAMAP-Rule" id="MF_00040"/>
    </source>
</evidence>
<dbReference type="CDD" id="cd00520">
    <property type="entry name" value="RRF"/>
    <property type="match status" value="1"/>
</dbReference>
<keyword evidence="9" id="KW-1185">Reference proteome</keyword>
<feature type="coiled-coil region" evidence="6">
    <location>
        <begin position="139"/>
        <end position="180"/>
    </location>
</feature>
<dbReference type="Pfam" id="PF01765">
    <property type="entry name" value="RRF"/>
    <property type="match status" value="1"/>
</dbReference>
<reference evidence="8 9" key="1">
    <citation type="submission" date="2023-08" db="EMBL/GenBank/DDBJ databases">
        <title>Helicovermis profunda gen. nov., sp. nov., a novel mesophilic, fermentative bacterium within the Bacillota from a deep-sea hydrothermal vent chimney.</title>
        <authorList>
            <person name="Miyazaki U."/>
            <person name="Mizutani D."/>
            <person name="Hashimoto Y."/>
            <person name="Tame A."/>
            <person name="Sawayama S."/>
            <person name="Miyazaki J."/>
            <person name="Takai K."/>
            <person name="Nakagawa S."/>
        </authorList>
    </citation>
    <scope>NUCLEOTIDE SEQUENCE [LARGE SCALE GENOMIC DNA]</scope>
    <source>
        <strain evidence="8 9">S502</strain>
    </source>
</reference>
<dbReference type="GO" id="GO:0005737">
    <property type="term" value="C:cytoplasm"/>
    <property type="evidence" value="ECO:0007669"/>
    <property type="project" value="UniProtKB-SubCell"/>
</dbReference>
<evidence type="ECO:0000256" key="3">
    <source>
        <dbReference type="ARBA" id="ARBA00022490"/>
    </source>
</evidence>
<keyword evidence="6" id="KW-0175">Coiled coil</keyword>
<keyword evidence="4 5" id="KW-0648">Protein biosynthesis</keyword>
<dbReference type="PANTHER" id="PTHR20982">
    <property type="entry name" value="RIBOSOME RECYCLING FACTOR"/>
    <property type="match status" value="1"/>
</dbReference>
<dbReference type="GO" id="GO:0043023">
    <property type="term" value="F:ribosomal large subunit binding"/>
    <property type="evidence" value="ECO:0007669"/>
    <property type="project" value="TreeGrafter"/>
</dbReference>
<evidence type="ECO:0000256" key="1">
    <source>
        <dbReference type="ARBA" id="ARBA00004496"/>
    </source>
</evidence>
<dbReference type="PANTHER" id="PTHR20982:SF3">
    <property type="entry name" value="MITOCHONDRIAL RIBOSOME RECYCLING FACTOR PSEUDO 1"/>
    <property type="match status" value="1"/>
</dbReference>
<gene>
    <name evidence="5 8" type="primary">frr</name>
    <name evidence="8" type="ORF">HLPR_16750</name>
</gene>
<dbReference type="Gene3D" id="3.30.1360.40">
    <property type="match status" value="1"/>
</dbReference>
<comment type="function">
    <text evidence="5">Responsible for the release of ribosomes from messenger RNA at the termination of protein biosynthesis. May increase the efficiency of translation by recycling ribosomes from one round of translation to another.</text>
</comment>
<dbReference type="Gene3D" id="1.10.132.20">
    <property type="entry name" value="Ribosome-recycling factor"/>
    <property type="match status" value="1"/>
</dbReference>
<comment type="subcellular location">
    <subcellularLocation>
        <location evidence="1 5">Cytoplasm</location>
    </subcellularLocation>
</comment>
<dbReference type="RefSeq" id="WP_338534983.1">
    <property type="nucleotide sequence ID" value="NZ_AP028654.1"/>
</dbReference>
<evidence type="ECO:0000259" key="7">
    <source>
        <dbReference type="Pfam" id="PF01765"/>
    </source>
</evidence>
<evidence type="ECO:0000256" key="2">
    <source>
        <dbReference type="ARBA" id="ARBA00005912"/>
    </source>
</evidence>
<dbReference type="AlphaFoldDB" id="A0AAU9EDB3"/>
<sequence>MPSEIFSNLEEKMTKTVSVLKNELHSIRAGRANPSLLDRIMVEYYGSKTPLKQVAAVSAPEPRLLQVSPYDVTALKDIERALIASDLGINPSNDGKIIRLAIPMLTEERRKSLTKVVKKTGEDSKVALRNERRRSNDLLKKMHKDNDITEDELKESNKKVEELIKKYSEIVDKLIEQKEKEILAV</sequence>
<dbReference type="FunFam" id="3.30.1360.40:FF:000001">
    <property type="entry name" value="Ribosome-recycling factor"/>
    <property type="match status" value="1"/>
</dbReference>
<evidence type="ECO:0000256" key="6">
    <source>
        <dbReference type="SAM" id="Coils"/>
    </source>
</evidence>
<dbReference type="KEGG" id="hprf:HLPR_16750"/>
<organism evidence="8 9">
    <name type="scientific">Helicovermis profundi</name>
    <dbReference type="NCBI Taxonomy" id="3065157"/>
    <lineage>
        <taxon>Bacteria</taxon>
        <taxon>Bacillati</taxon>
        <taxon>Bacillota</taxon>
        <taxon>Clostridia</taxon>
        <taxon>Helicovermis</taxon>
    </lineage>
</organism>
<dbReference type="InterPro" id="IPR002661">
    <property type="entry name" value="Ribosome_recyc_fac"/>
</dbReference>
<evidence type="ECO:0000256" key="4">
    <source>
        <dbReference type="ARBA" id="ARBA00022917"/>
    </source>
</evidence>
<dbReference type="Proteomes" id="UP001321786">
    <property type="component" value="Chromosome"/>
</dbReference>
<proteinExistence type="inferred from homology"/>
<name>A0AAU9EDB3_9FIRM</name>
<feature type="domain" description="Ribosome recycling factor" evidence="7">
    <location>
        <begin position="20"/>
        <end position="183"/>
    </location>
</feature>
<dbReference type="EMBL" id="AP028654">
    <property type="protein sequence ID" value="BEP29344.1"/>
    <property type="molecule type" value="Genomic_DNA"/>
</dbReference>
<dbReference type="InterPro" id="IPR023584">
    <property type="entry name" value="Ribosome_recyc_fac_dom"/>
</dbReference>
<evidence type="ECO:0000313" key="9">
    <source>
        <dbReference type="Proteomes" id="UP001321786"/>
    </source>
</evidence>
<protein>
    <recommendedName>
        <fullName evidence="5">Ribosome-recycling factor</fullName>
        <shortName evidence="5">RRF</shortName>
    </recommendedName>
    <alternativeName>
        <fullName evidence="5">Ribosome-releasing factor</fullName>
    </alternativeName>
</protein>
<dbReference type="FunFam" id="1.10.132.20:FF:000001">
    <property type="entry name" value="Ribosome-recycling factor"/>
    <property type="match status" value="1"/>
</dbReference>